<dbReference type="Proteomes" id="UP000028945">
    <property type="component" value="Chromosome"/>
</dbReference>
<accession>A0A077DFU1</accession>
<dbReference type="PANTHER" id="PTHR11820">
    <property type="entry name" value="ACYLPYRUVASE"/>
    <property type="match status" value="1"/>
</dbReference>
<dbReference type="GO" id="GO:0018773">
    <property type="term" value="F:acetylpyruvate hydrolase activity"/>
    <property type="evidence" value="ECO:0007669"/>
    <property type="project" value="TreeGrafter"/>
</dbReference>
<dbReference type="Pfam" id="PF01557">
    <property type="entry name" value="FAA_hydrolase"/>
    <property type="match status" value="1"/>
</dbReference>
<evidence type="ECO:0000256" key="1">
    <source>
        <dbReference type="ARBA" id="ARBA00022723"/>
    </source>
</evidence>
<dbReference type="HOGENOM" id="CLU_028458_5_1_4"/>
<dbReference type="SUPFAM" id="SSF56529">
    <property type="entry name" value="FAH"/>
    <property type="match status" value="1"/>
</dbReference>
<keyword evidence="1" id="KW-0479">Metal-binding</keyword>
<gene>
    <name evidence="3" type="ORF">IX83_06755</name>
</gene>
<dbReference type="GO" id="GO:0046872">
    <property type="term" value="F:metal ion binding"/>
    <property type="evidence" value="ECO:0007669"/>
    <property type="project" value="UniProtKB-KW"/>
</dbReference>
<reference evidence="3 4" key="1">
    <citation type="journal article" date="2014" name="BMC Genomics">
        <title>A genomic perspective on a new bacterial genus and species from the Alcaligenaceae family, Basilea psittacipulmonis.</title>
        <authorList>
            <person name="Whiteson K.L."/>
            <person name="Hernandez D."/>
            <person name="Lazarevic V."/>
            <person name="Gaia N."/>
            <person name="Farinelli L."/>
            <person name="Francois P."/>
            <person name="Pilo P."/>
            <person name="Frey J."/>
            <person name="Schrenzel J."/>
        </authorList>
    </citation>
    <scope>NUCLEOTIDE SEQUENCE [LARGE SCALE GENOMIC DNA]</scope>
    <source>
        <strain evidence="3 4">DSM 24701</strain>
    </source>
</reference>
<feature type="domain" description="Fumarylacetoacetase-like C-terminal" evidence="2">
    <location>
        <begin position="28"/>
        <end position="216"/>
    </location>
</feature>
<dbReference type="OrthoDB" id="9805307at2"/>
<dbReference type="STRING" id="1072685.IX83_06755"/>
<dbReference type="eggNOG" id="COG0179">
    <property type="taxonomic scope" value="Bacteria"/>
</dbReference>
<keyword evidence="4" id="KW-1185">Reference proteome</keyword>
<sequence>MSNFVFPPKETVGLPIHRDSTLFPVRRVYCVGQNYADHAREMGSDPNRSEPFFFCKQADKQGIAFARGNDTLTLPFPTATELLSYELEIAIAIGQQGKNITPDQAEKMIFGYAICFDMTRRDLQKGFKERKQPWEMAKAFDQALPISAVYQKSDLPNIHETQIKCLKNGEVVQLGNSNMMIWSIEEIISKLSQYVELYPGDLILTGTPAGVGPVCKHDILEAVVDGFEPFKVNYI</sequence>
<dbReference type="PANTHER" id="PTHR11820:SF90">
    <property type="entry name" value="FLUTATHIONE S-TRANSFERASE"/>
    <property type="match status" value="1"/>
</dbReference>
<dbReference type="RefSeq" id="WP_038500515.1">
    <property type="nucleotide sequence ID" value="NZ_AFWK01000021.1"/>
</dbReference>
<dbReference type="Gene3D" id="3.90.850.10">
    <property type="entry name" value="Fumarylacetoacetase-like, C-terminal domain"/>
    <property type="match status" value="1"/>
</dbReference>
<dbReference type="InterPro" id="IPR036663">
    <property type="entry name" value="Fumarylacetoacetase_C_sf"/>
</dbReference>
<name>A0A077DFU1_9BURK</name>
<dbReference type="AlphaFoldDB" id="A0A077DFU1"/>
<organism evidence="3 4">
    <name type="scientific">Basilea psittacipulmonis DSM 24701</name>
    <dbReference type="NCBI Taxonomy" id="1072685"/>
    <lineage>
        <taxon>Bacteria</taxon>
        <taxon>Pseudomonadati</taxon>
        <taxon>Pseudomonadota</taxon>
        <taxon>Betaproteobacteria</taxon>
        <taxon>Burkholderiales</taxon>
        <taxon>Alcaligenaceae</taxon>
        <taxon>Basilea</taxon>
    </lineage>
</organism>
<dbReference type="EMBL" id="CP009238">
    <property type="protein sequence ID" value="AIL33046.1"/>
    <property type="molecule type" value="Genomic_DNA"/>
</dbReference>
<evidence type="ECO:0000313" key="4">
    <source>
        <dbReference type="Proteomes" id="UP000028945"/>
    </source>
</evidence>
<dbReference type="KEGG" id="bpsi:IX83_06755"/>
<proteinExistence type="predicted"/>
<evidence type="ECO:0000259" key="2">
    <source>
        <dbReference type="Pfam" id="PF01557"/>
    </source>
</evidence>
<evidence type="ECO:0000313" key="3">
    <source>
        <dbReference type="EMBL" id="AIL33046.1"/>
    </source>
</evidence>
<dbReference type="InterPro" id="IPR011234">
    <property type="entry name" value="Fumarylacetoacetase-like_C"/>
</dbReference>
<protein>
    <recommendedName>
        <fullName evidence="2">Fumarylacetoacetase-like C-terminal domain-containing protein</fullName>
    </recommendedName>
</protein>